<dbReference type="PANTHER" id="PTHR45711">
    <property type="entry name" value="CHLORIDE CHANNEL PROTEIN"/>
    <property type="match status" value="1"/>
</dbReference>
<evidence type="ECO:0000256" key="1">
    <source>
        <dbReference type="ARBA" id="ARBA00004141"/>
    </source>
</evidence>
<feature type="transmembrane region" description="Helical" evidence="8">
    <location>
        <begin position="222"/>
        <end position="238"/>
    </location>
</feature>
<dbReference type="GO" id="GO:0005794">
    <property type="term" value="C:Golgi apparatus"/>
    <property type="evidence" value="ECO:0007669"/>
    <property type="project" value="TreeGrafter"/>
</dbReference>
<evidence type="ECO:0000256" key="7">
    <source>
        <dbReference type="ARBA" id="ARBA00023214"/>
    </source>
</evidence>
<dbReference type="InterPro" id="IPR014743">
    <property type="entry name" value="Cl-channel_core"/>
</dbReference>
<reference evidence="9" key="1">
    <citation type="journal article" date="2023" name="Insect Mol. Biol.">
        <title>Genome sequencing provides insights into the evolution of gene families encoding plant cell wall-degrading enzymes in longhorned beetles.</title>
        <authorList>
            <person name="Shin N.R."/>
            <person name="Okamura Y."/>
            <person name="Kirsch R."/>
            <person name="Pauchet Y."/>
        </authorList>
    </citation>
    <scope>NUCLEOTIDE SEQUENCE</scope>
    <source>
        <strain evidence="9">RBIC_L_NR</strain>
    </source>
</reference>
<dbReference type="Proteomes" id="UP001162156">
    <property type="component" value="Unassembled WGS sequence"/>
</dbReference>
<dbReference type="PANTHER" id="PTHR45711:SF6">
    <property type="entry name" value="CHLORIDE CHANNEL PROTEIN"/>
    <property type="match status" value="1"/>
</dbReference>
<keyword evidence="7" id="KW-0868">Chloride</keyword>
<feature type="transmembrane region" description="Helical" evidence="8">
    <location>
        <begin position="250"/>
        <end position="271"/>
    </location>
</feature>
<accession>A0AAV8ZN52</accession>
<keyword evidence="3 8" id="KW-0812">Transmembrane</keyword>
<gene>
    <name evidence="9" type="ORF">NQ314_004100</name>
</gene>
<evidence type="ECO:0000256" key="8">
    <source>
        <dbReference type="SAM" id="Phobius"/>
    </source>
</evidence>
<sequence length="347" mass="38404">MTVLLSKILLFPESAEIPGIGQYEDFHTIDWQRDIARDRMRHRYIIKKKQDSIWNLIEGAHDAWSGWLCVLLVGLFTGAVAGVIDIGASWMTDLKFGICPQAFWLNQEQCCWSSNETSFEGGNCSQWLTWAEVLGQTKLGVGSYIISYLFYIVWALLFAALSASLVRMFAPYACGSGIPEIKTILSGFIIRGYLGKWTLVIKCVGLILSVSAGLSLGKEGPMVHIACAIGNIFSYLFPKYGRNEAKKREILSASAAAGVSVAFGAPIGGVLFSLEEGIIATIFIKANLYWCRYRKYSKLGQYPVTEVLVVTVMTGIIAYPNPYTRMNTSQLIYLLFSQCGISNSDNL</sequence>
<feature type="transmembrane region" description="Helical" evidence="8">
    <location>
        <begin position="144"/>
        <end position="163"/>
    </location>
</feature>
<name>A0AAV8ZN52_9CUCU</name>
<evidence type="ECO:0008006" key="11">
    <source>
        <dbReference type="Google" id="ProtNLM"/>
    </source>
</evidence>
<comment type="caution">
    <text evidence="9">The sequence shown here is derived from an EMBL/GenBank/DDBJ whole genome shotgun (WGS) entry which is preliminary data.</text>
</comment>
<dbReference type="InterPro" id="IPR001807">
    <property type="entry name" value="ClC"/>
</dbReference>
<feature type="transmembrane region" description="Helical" evidence="8">
    <location>
        <begin position="300"/>
        <end position="319"/>
    </location>
</feature>
<protein>
    <recommendedName>
        <fullName evidence="11">H(+)/Cl(-) exchange transporter 3</fullName>
    </recommendedName>
</protein>
<dbReference type="SUPFAM" id="SSF81340">
    <property type="entry name" value="Clc chloride channel"/>
    <property type="match status" value="1"/>
</dbReference>
<keyword evidence="4 8" id="KW-1133">Transmembrane helix</keyword>
<keyword evidence="10" id="KW-1185">Reference proteome</keyword>
<dbReference type="GO" id="GO:0005247">
    <property type="term" value="F:voltage-gated chloride channel activity"/>
    <property type="evidence" value="ECO:0007669"/>
    <property type="project" value="TreeGrafter"/>
</dbReference>
<evidence type="ECO:0000313" key="10">
    <source>
        <dbReference type="Proteomes" id="UP001162156"/>
    </source>
</evidence>
<feature type="transmembrane region" description="Helical" evidence="8">
    <location>
        <begin position="197"/>
        <end position="216"/>
    </location>
</feature>
<evidence type="ECO:0000256" key="4">
    <source>
        <dbReference type="ARBA" id="ARBA00022989"/>
    </source>
</evidence>
<comment type="subcellular location">
    <subcellularLocation>
        <location evidence="1">Membrane</location>
        <topology evidence="1">Multi-pass membrane protein</topology>
    </subcellularLocation>
</comment>
<evidence type="ECO:0000313" key="9">
    <source>
        <dbReference type="EMBL" id="KAJ8965511.1"/>
    </source>
</evidence>
<dbReference type="GO" id="GO:0005886">
    <property type="term" value="C:plasma membrane"/>
    <property type="evidence" value="ECO:0007669"/>
    <property type="project" value="TreeGrafter"/>
</dbReference>
<evidence type="ECO:0000256" key="2">
    <source>
        <dbReference type="ARBA" id="ARBA00022448"/>
    </source>
</evidence>
<keyword evidence="6 8" id="KW-0472">Membrane</keyword>
<dbReference type="Pfam" id="PF00654">
    <property type="entry name" value="Voltage_CLC"/>
    <property type="match status" value="1"/>
</dbReference>
<keyword evidence="2" id="KW-0813">Transport</keyword>
<feature type="transmembrane region" description="Helical" evidence="8">
    <location>
        <begin position="64"/>
        <end position="86"/>
    </location>
</feature>
<organism evidence="9 10">
    <name type="scientific">Rhamnusium bicolor</name>
    <dbReference type="NCBI Taxonomy" id="1586634"/>
    <lineage>
        <taxon>Eukaryota</taxon>
        <taxon>Metazoa</taxon>
        <taxon>Ecdysozoa</taxon>
        <taxon>Arthropoda</taxon>
        <taxon>Hexapoda</taxon>
        <taxon>Insecta</taxon>
        <taxon>Pterygota</taxon>
        <taxon>Neoptera</taxon>
        <taxon>Endopterygota</taxon>
        <taxon>Coleoptera</taxon>
        <taxon>Polyphaga</taxon>
        <taxon>Cucujiformia</taxon>
        <taxon>Chrysomeloidea</taxon>
        <taxon>Cerambycidae</taxon>
        <taxon>Lepturinae</taxon>
        <taxon>Rhagiini</taxon>
        <taxon>Rhamnusium</taxon>
    </lineage>
</organism>
<evidence type="ECO:0000256" key="3">
    <source>
        <dbReference type="ARBA" id="ARBA00022692"/>
    </source>
</evidence>
<dbReference type="EMBL" id="JANEYF010001218">
    <property type="protein sequence ID" value="KAJ8965511.1"/>
    <property type="molecule type" value="Genomic_DNA"/>
</dbReference>
<dbReference type="GO" id="GO:0005769">
    <property type="term" value="C:early endosome"/>
    <property type="evidence" value="ECO:0007669"/>
    <property type="project" value="TreeGrafter"/>
</dbReference>
<evidence type="ECO:0000256" key="6">
    <source>
        <dbReference type="ARBA" id="ARBA00023136"/>
    </source>
</evidence>
<dbReference type="GO" id="GO:0008021">
    <property type="term" value="C:synaptic vesicle"/>
    <property type="evidence" value="ECO:0007669"/>
    <property type="project" value="TreeGrafter"/>
</dbReference>
<evidence type="ECO:0000256" key="5">
    <source>
        <dbReference type="ARBA" id="ARBA00023065"/>
    </source>
</evidence>
<dbReference type="Gene3D" id="1.10.3080.10">
    <property type="entry name" value="Clc chloride channel"/>
    <property type="match status" value="2"/>
</dbReference>
<keyword evidence="5" id="KW-0406">Ion transport</keyword>
<proteinExistence type="predicted"/>
<dbReference type="PRINTS" id="PR00762">
    <property type="entry name" value="CLCHANNEL"/>
</dbReference>
<dbReference type="AlphaFoldDB" id="A0AAV8ZN52"/>